<evidence type="ECO:0000313" key="12">
    <source>
        <dbReference type="EMBL" id="QGY47396.1"/>
    </source>
</evidence>
<dbReference type="PROSITE" id="PS00217">
    <property type="entry name" value="SUGAR_TRANSPORT_2"/>
    <property type="match status" value="1"/>
</dbReference>
<dbReference type="InterPro" id="IPR036259">
    <property type="entry name" value="MFS_trans_sf"/>
</dbReference>
<dbReference type="RefSeq" id="WP_158871229.1">
    <property type="nucleotide sequence ID" value="NZ_CP046401.1"/>
</dbReference>
<dbReference type="Pfam" id="PF00083">
    <property type="entry name" value="Sugar_tr"/>
    <property type="match status" value="1"/>
</dbReference>
<evidence type="ECO:0000256" key="5">
    <source>
        <dbReference type="ARBA" id="ARBA00022597"/>
    </source>
</evidence>
<keyword evidence="4" id="KW-1003">Cell membrane</keyword>
<evidence type="ECO:0000256" key="6">
    <source>
        <dbReference type="ARBA" id="ARBA00022692"/>
    </source>
</evidence>
<feature type="domain" description="Major facilitator superfamily (MFS) profile" evidence="11">
    <location>
        <begin position="8"/>
        <end position="427"/>
    </location>
</feature>
<dbReference type="InterPro" id="IPR050814">
    <property type="entry name" value="Myo-inositol_Transporter"/>
</dbReference>
<feature type="transmembrane region" description="Helical" evidence="10">
    <location>
        <begin position="7"/>
        <end position="34"/>
    </location>
</feature>
<feature type="transmembrane region" description="Helical" evidence="10">
    <location>
        <begin position="132"/>
        <end position="150"/>
    </location>
</feature>
<feature type="transmembrane region" description="Helical" evidence="10">
    <location>
        <begin position="162"/>
        <end position="183"/>
    </location>
</feature>
<feature type="transmembrane region" description="Helical" evidence="10">
    <location>
        <begin position="398"/>
        <end position="419"/>
    </location>
</feature>
<evidence type="ECO:0000313" key="13">
    <source>
        <dbReference type="Proteomes" id="UP000428260"/>
    </source>
</evidence>
<dbReference type="PRINTS" id="PR00171">
    <property type="entry name" value="SUGRTRNSPORT"/>
</dbReference>
<dbReference type="SUPFAM" id="SSF103473">
    <property type="entry name" value="MFS general substrate transporter"/>
    <property type="match status" value="1"/>
</dbReference>
<keyword evidence="6 10" id="KW-0812">Transmembrane</keyword>
<gene>
    <name evidence="12" type="ORF">GM418_28135</name>
</gene>
<dbReference type="InterPro" id="IPR020846">
    <property type="entry name" value="MFS_dom"/>
</dbReference>
<evidence type="ECO:0000256" key="9">
    <source>
        <dbReference type="RuleBase" id="RU003346"/>
    </source>
</evidence>
<protein>
    <submittedName>
        <fullName evidence="12">Sugar porter family MFS transporter</fullName>
    </submittedName>
</protein>
<name>A0A6I6JW88_9BACT</name>
<feature type="transmembrane region" description="Helical" evidence="10">
    <location>
        <begin position="373"/>
        <end position="392"/>
    </location>
</feature>
<dbReference type="InterPro" id="IPR005829">
    <property type="entry name" value="Sugar_transporter_CS"/>
</dbReference>
<dbReference type="FunFam" id="1.20.1250.20:FF:000122">
    <property type="entry name" value="D-xylose transporter XylE"/>
    <property type="match status" value="1"/>
</dbReference>
<dbReference type="Proteomes" id="UP000428260">
    <property type="component" value="Chromosome"/>
</dbReference>
<keyword evidence="7 10" id="KW-1133">Transmembrane helix</keyword>
<dbReference type="GO" id="GO:0022857">
    <property type="term" value="F:transmembrane transporter activity"/>
    <property type="evidence" value="ECO:0007669"/>
    <property type="project" value="InterPro"/>
</dbReference>
<evidence type="ECO:0000256" key="7">
    <source>
        <dbReference type="ARBA" id="ARBA00022989"/>
    </source>
</evidence>
<comment type="subcellular location">
    <subcellularLocation>
        <location evidence="1">Cell membrane</location>
        <topology evidence="1">Multi-pass membrane protein</topology>
    </subcellularLocation>
</comment>
<feature type="transmembrane region" description="Helical" evidence="10">
    <location>
        <begin position="279"/>
        <end position="301"/>
    </location>
</feature>
<keyword evidence="3 9" id="KW-0813">Transport</keyword>
<evidence type="ECO:0000259" key="11">
    <source>
        <dbReference type="PROSITE" id="PS50850"/>
    </source>
</evidence>
<evidence type="ECO:0000256" key="10">
    <source>
        <dbReference type="SAM" id="Phobius"/>
    </source>
</evidence>
<sequence length="441" mass="48818">MRRYLYFVTFVAALGGLMFGFETAVINGAIYYVAEHFQLSEFMKGFVVSTALAGCVIGALFIGKPGDKYGRRYMLKIMAALFLFSMLGAGLAANIWMFVIARFLGGIAVGGASVLTPMYISEVSPPKIRGKLVATNQLAIVTGILVAFFSDYMIDSLLHGSWRWMFLAGVVPSAVLWVLLFFISRSPRWLVKIGKNEEAREVIKRVNPEEDADLLMTSIKDSLKEEAANKRVSLMKKPYLRLAIIGIAVGMFNQLAGINVIMYYSTDIFRQAGFSGEAALFQSVLIGLTNLIFTIVAMSIIDRFGRKFLLYVGASGMSVFLGLFSWAFITDTKSGFILLSLLIGYIAFFAFSQGAVIWVILSEMFPNSVRAKGTAMGSFSHWIFNFAIALLFPVVSSMIGVGYVFVFFTVATLLSLLFYRFALIETKGKSLEEIEKLILKK</sequence>
<dbReference type="AlphaFoldDB" id="A0A6I6JW88"/>
<comment type="similarity">
    <text evidence="2 9">Belongs to the major facilitator superfamily. Sugar transporter (TC 2.A.1.1) family.</text>
</comment>
<feature type="transmembrane region" description="Helical" evidence="10">
    <location>
        <begin position="75"/>
        <end position="93"/>
    </location>
</feature>
<dbReference type="KEGG" id="mcos:GM418_28135"/>
<accession>A0A6I6JW88</accession>
<dbReference type="InterPro" id="IPR003663">
    <property type="entry name" value="Sugar/inositol_transpt"/>
</dbReference>
<feature type="transmembrane region" description="Helical" evidence="10">
    <location>
        <begin position="99"/>
        <end position="120"/>
    </location>
</feature>
<dbReference type="InterPro" id="IPR005828">
    <property type="entry name" value="MFS_sugar_transport-like"/>
</dbReference>
<dbReference type="PROSITE" id="PS50850">
    <property type="entry name" value="MFS"/>
    <property type="match status" value="1"/>
</dbReference>
<evidence type="ECO:0000256" key="2">
    <source>
        <dbReference type="ARBA" id="ARBA00010992"/>
    </source>
</evidence>
<proteinExistence type="inferred from homology"/>
<feature type="transmembrane region" description="Helical" evidence="10">
    <location>
        <begin position="46"/>
        <end position="63"/>
    </location>
</feature>
<evidence type="ECO:0000256" key="8">
    <source>
        <dbReference type="ARBA" id="ARBA00023136"/>
    </source>
</evidence>
<dbReference type="EMBL" id="CP046401">
    <property type="protein sequence ID" value="QGY47396.1"/>
    <property type="molecule type" value="Genomic_DNA"/>
</dbReference>
<dbReference type="NCBIfam" id="TIGR00879">
    <property type="entry name" value="SP"/>
    <property type="match status" value="1"/>
</dbReference>
<keyword evidence="8 10" id="KW-0472">Membrane</keyword>
<keyword evidence="5" id="KW-0762">Sugar transport</keyword>
<dbReference type="Gene3D" id="1.20.1250.20">
    <property type="entry name" value="MFS general substrate transporter like domains"/>
    <property type="match status" value="2"/>
</dbReference>
<organism evidence="12 13">
    <name type="scientific">Maribellus comscasis</name>
    <dbReference type="NCBI Taxonomy" id="2681766"/>
    <lineage>
        <taxon>Bacteria</taxon>
        <taxon>Pseudomonadati</taxon>
        <taxon>Bacteroidota</taxon>
        <taxon>Bacteroidia</taxon>
        <taxon>Marinilabiliales</taxon>
        <taxon>Prolixibacteraceae</taxon>
        <taxon>Maribellus</taxon>
    </lineage>
</organism>
<dbReference type="PANTHER" id="PTHR48020">
    <property type="entry name" value="PROTON MYO-INOSITOL COTRANSPORTER"/>
    <property type="match status" value="1"/>
</dbReference>
<keyword evidence="13" id="KW-1185">Reference proteome</keyword>
<evidence type="ECO:0000256" key="4">
    <source>
        <dbReference type="ARBA" id="ARBA00022475"/>
    </source>
</evidence>
<evidence type="ECO:0000256" key="1">
    <source>
        <dbReference type="ARBA" id="ARBA00004651"/>
    </source>
</evidence>
<evidence type="ECO:0000256" key="3">
    <source>
        <dbReference type="ARBA" id="ARBA00022448"/>
    </source>
</evidence>
<feature type="transmembrane region" description="Helical" evidence="10">
    <location>
        <begin position="239"/>
        <end position="264"/>
    </location>
</feature>
<reference evidence="12 13" key="1">
    <citation type="submission" date="2019-11" db="EMBL/GenBank/DDBJ databases">
        <authorList>
            <person name="Zheng R.K."/>
            <person name="Sun C.M."/>
        </authorList>
    </citation>
    <scope>NUCLEOTIDE SEQUENCE [LARGE SCALE GENOMIC DNA]</scope>
    <source>
        <strain evidence="12 13">WC007</strain>
    </source>
</reference>
<feature type="transmembrane region" description="Helical" evidence="10">
    <location>
        <begin position="308"/>
        <end position="329"/>
    </location>
</feature>
<feature type="transmembrane region" description="Helical" evidence="10">
    <location>
        <begin position="335"/>
        <end position="361"/>
    </location>
</feature>
<dbReference type="PANTHER" id="PTHR48020:SF12">
    <property type="entry name" value="PROTON MYO-INOSITOL COTRANSPORTER"/>
    <property type="match status" value="1"/>
</dbReference>
<dbReference type="GO" id="GO:0005886">
    <property type="term" value="C:plasma membrane"/>
    <property type="evidence" value="ECO:0007669"/>
    <property type="project" value="UniProtKB-SubCell"/>
</dbReference>